<reference evidence="12" key="1">
    <citation type="submission" date="2018-04" db="EMBL/GenBank/DDBJ databases">
        <title>Transcriptome of Schizaphis graminum biotype I.</title>
        <authorList>
            <person name="Scully E.D."/>
            <person name="Geib S.M."/>
            <person name="Palmer N.A."/>
            <person name="Koch K."/>
            <person name="Bradshaw J."/>
            <person name="Heng-Moss T."/>
            <person name="Sarath G."/>
        </authorList>
    </citation>
    <scope>NUCLEOTIDE SEQUENCE</scope>
</reference>
<evidence type="ECO:0000256" key="4">
    <source>
        <dbReference type="ARBA" id="ARBA00023015"/>
    </source>
</evidence>
<name>A0A2S2P4J0_SCHGA</name>
<feature type="coiled-coil region" evidence="10">
    <location>
        <begin position="182"/>
        <end position="209"/>
    </location>
</feature>
<dbReference type="AlphaFoldDB" id="A0A2S2P4J0"/>
<proteinExistence type="inferred from homology"/>
<keyword evidence="10" id="KW-0175">Coiled coil</keyword>
<evidence type="ECO:0000256" key="2">
    <source>
        <dbReference type="ARBA" id="ARBA00010606"/>
    </source>
</evidence>
<dbReference type="Pfam" id="PF11315">
    <property type="entry name" value="Med30"/>
    <property type="match status" value="1"/>
</dbReference>
<feature type="region of interest" description="Disordered" evidence="11">
    <location>
        <begin position="45"/>
        <end position="68"/>
    </location>
</feature>
<comment type="function">
    <text evidence="8">Component of the Mediator complex, a coactivator involved in the regulated transcription of nearly all RNA polymerase II-dependent genes. Mediator functions as a bridge to convey information from gene-specific regulatory proteins to the basal RNA polymerase II transcription machinery. Mediator is recruited to promoters by direct interactions with regulatory proteins and serves as a scaffold for the assembly of a functional preinitiation complex with RNA polymerase II and the general transcription factors.</text>
</comment>
<evidence type="ECO:0000256" key="5">
    <source>
        <dbReference type="ARBA" id="ARBA00023159"/>
    </source>
</evidence>
<protein>
    <recommendedName>
        <fullName evidence="3">Mediator of RNA polymerase II transcription subunit 30</fullName>
    </recommendedName>
    <alternativeName>
        <fullName evidence="9">Mediator complex subunit 30</fullName>
    </alternativeName>
</protein>
<comment type="subcellular location">
    <subcellularLocation>
        <location evidence="1">Nucleus</location>
    </subcellularLocation>
</comment>
<keyword evidence="4" id="KW-0805">Transcription regulation</keyword>
<accession>A0A2S2P4J0</accession>
<evidence type="ECO:0000256" key="3">
    <source>
        <dbReference type="ARBA" id="ARBA00019664"/>
    </source>
</evidence>
<dbReference type="EMBL" id="GGMR01011760">
    <property type="protein sequence ID" value="MBY24379.1"/>
    <property type="molecule type" value="Transcribed_RNA"/>
</dbReference>
<evidence type="ECO:0000256" key="6">
    <source>
        <dbReference type="ARBA" id="ARBA00023163"/>
    </source>
</evidence>
<comment type="similarity">
    <text evidence="2">Belongs to the Mediator complex subunit 30 family.</text>
</comment>
<evidence type="ECO:0000256" key="1">
    <source>
        <dbReference type="ARBA" id="ARBA00004123"/>
    </source>
</evidence>
<dbReference type="GO" id="GO:0045893">
    <property type="term" value="P:positive regulation of DNA-templated transcription"/>
    <property type="evidence" value="ECO:0007669"/>
    <property type="project" value="TreeGrafter"/>
</dbReference>
<gene>
    <name evidence="12" type="primary">MED30</name>
    <name evidence="12" type="ORF">g.125146</name>
</gene>
<dbReference type="InterPro" id="IPR021019">
    <property type="entry name" value="Mediator_Med30_met"/>
</dbReference>
<sequence length="222" mass="25244">MQSSQTGMVGQPSFNVGPGLQSNIQTQVPGQHNVLVPQVPLNQNPVGVGSVSQPPVPPSNPNQSASGHQFNTASLCRFGQETVQEIVSRTHEVFQILKVLMPPNGTPTGANMSNERRIKMQDQLRNIKLLFKRLRIIYEKCNDSCQLQGMEYMHIEGLIPLQEEWDMKSEERKTSETYRVASDEMKEVAEQLSNKNRHLKEIIDHLRRIIWEINTMLAMRRS</sequence>
<evidence type="ECO:0000256" key="10">
    <source>
        <dbReference type="SAM" id="Coils"/>
    </source>
</evidence>
<dbReference type="GO" id="GO:0016592">
    <property type="term" value="C:mediator complex"/>
    <property type="evidence" value="ECO:0007669"/>
    <property type="project" value="TreeGrafter"/>
</dbReference>
<evidence type="ECO:0000256" key="8">
    <source>
        <dbReference type="ARBA" id="ARBA00025687"/>
    </source>
</evidence>
<evidence type="ECO:0000256" key="11">
    <source>
        <dbReference type="SAM" id="MobiDB-lite"/>
    </source>
</evidence>
<organism evidence="12">
    <name type="scientific">Schizaphis graminum</name>
    <name type="common">Green bug aphid</name>
    <dbReference type="NCBI Taxonomy" id="13262"/>
    <lineage>
        <taxon>Eukaryota</taxon>
        <taxon>Metazoa</taxon>
        <taxon>Ecdysozoa</taxon>
        <taxon>Arthropoda</taxon>
        <taxon>Hexapoda</taxon>
        <taxon>Insecta</taxon>
        <taxon>Pterygota</taxon>
        <taxon>Neoptera</taxon>
        <taxon>Paraneoptera</taxon>
        <taxon>Hemiptera</taxon>
        <taxon>Sternorrhyncha</taxon>
        <taxon>Aphidomorpha</taxon>
        <taxon>Aphidoidea</taxon>
        <taxon>Aphididae</taxon>
        <taxon>Aphidini</taxon>
        <taxon>Schizaphis</taxon>
    </lineage>
</organism>
<keyword evidence="6" id="KW-0804">Transcription</keyword>
<evidence type="ECO:0000256" key="7">
    <source>
        <dbReference type="ARBA" id="ARBA00023242"/>
    </source>
</evidence>
<dbReference type="GO" id="GO:0003712">
    <property type="term" value="F:transcription coregulator activity"/>
    <property type="evidence" value="ECO:0007669"/>
    <property type="project" value="TreeGrafter"/>
</dbReference>
<evidence type="ECO:0000313" key="12">
    <source>
        <dbReference type="EMBL" id="MBY24379.1"/>
    </source>
</evidence>
<evidence type="ECO:0000256" key="9">
    <source>
        <dbReference type="ARBA" id="ARBA00031981"/>
    </source>
</evidence>
<dbReference type="PANTHER" id="PTHR31705:SF4">
    <property type="entry name" value="MEDIATOR OF RNA POLYMERASE II TRANSCRIPTION SUBUNIT 30"/>
    <property type="match status" value="1"/>
</dbReference>
<feature type="region of interest" description="Disordered" evidence="11">
    <location>
        <begin position="1"/>
        <end position="25"/>
    </location>
</feature>
<keyword evidence="7" id="KW-0539">Nucleus</keyword>
<keyword evidence="5" id="KW-0010">Activator</keyword>
<dbReference type="PANTHER" id="PTHR31705">
    <property type="entry name" value="MEDIATOR OF RNA POLYMERASE II TRANSCRIPTION SUBUNIT 30"/>
    <property type="match status" value="1"/>
</dbReference>